<keyword evidence="5" id="KW-0548">Nucleotidyltransferase</keyword>
<dbReference type="NCBIfam" id="TIGR02092">
    <property type="entry name" value="glgD"/>
    <property type="match status" value="1"/>
</dbReference>
<evidence type="ECO:0000259" key="3">
    <source>
        <dbReference type="Pfam" id="PF00483"/>
    </source>
</evidence>
<dbReference type="InterPro" id="IPR056818">
    <property type="entry name" value="GlmU/GlgC-like_hexapep"/>
</dbReference>
<dbReference type="Pfam" id="PF00483">
    <property type="entry name" value="NTP_transferase"/>
    <property type="match status" value="1"/>
</dbReference>
<keyword evidence="6" id="KW-1185">Reference proteome</keyword>
<dbReference type="STRING" id="94869.SAMN04488529_1308"/>
<dbReference type="RefSeq" id="WP_089973695.1">
    <property type="nucleotide sequence ID" value="NZ_FNJM01000030.1"/>
</dbReference>
<organism evidence="5 6">
    <name type="scientific">Clostridium gasigenes</name>
    <dbReference type="NCBI Taxonomy" id="94869"/>
    <lineage>
        <taxon>Bacteria</taxon>
        <taxon>Bacillati</taxon>
        <taxon>Bacillota</taxon>
        <taxon>Clostridia</taxon>
        <taxon>Eubacteriales</taxon>
        <taxon>Clostridiaceae</taxon>
        <taxon>Clostridium</taxon>
    </lineage>
</organism>
<dbReference type="InterPro" id="IPR029044">
    <property type="entry name" value="Nucleotide-diphossugar_trans"/>
</dbReference>
<evidence type="ECO:0000259" key="4">
    <source>
        <dbReference type="Pfam" id="PF24894"/>
    </source>
</evidence>
<dbReference type="SUPFAM" id="SSF53448">
    <property type="entry name" value="Nucleotide-diphospho-sugar transferases"/>
    <property type="match status" value="1"/>
</dbReference>
<feature type="domain" description="Nucleotidyl transferase" evidence="3">
    <location>
        <begin position="23"/>
        <end position="147"/>
    </location>
</feature>
<dbReference type="Gene3D" id="2.160.10.10">
    <property type="entry name" value="Hexapeptide repeat proteins"/>
    <property type="match status" value="1"/>
</dbReference>
<dbReference type="Proteomes" id="UP000198597">
    <property type="component" value="Unassembled WGS sequence"/>
</dbReference>
<comment type="similarity">
    <text evidence="1">Belongs to the bacterial/plant glucose-1-phosphate adenylyltransferase family.</text>
</comment>
<dbReference type="InterPro" id="IPR011832">
    <property type="entry name" value="GlgDAde_trans"/>
</dbReference>
<dbReference type="InterPro" id="IPR005835">
    <property type="entry name" value="NTP_transferase_dom"/>
</dbReference>
<accession>A0A1H0W3Q0</accession>
<name>A0A1H0W3Q0_9CLOT</name>
<dbReference type="InterPro" id="IPR011004">
    <property type="entry name" value="Trimer_LpxA-like_sf"/>
</dbReference>
<protein>
    <submittedName>
        <fullName evidence="5">Glucose-1-phosphate adenylyltransferase</fullName>
    </submittedName>
</protein>
<sequence length="370" mass="41855">MKSCFGIINLDEDESRMGELVINRSLASVPIAGRYRVIDFVLSNMANSGIEGIGIFTKNKSRSLINHLTNGRPWDLHRKKDGLRVFNFGDHDPVNDDVHNFMDNIEFIKQSRREYVLISPSYMVCNIDYNEVINQHIKSKNDITVVYKQIFDTDGEFIDCEVLNIDNENKVNSIGKNIGIRRGQLANISMEMYIMKTDIFINIVYSSIKSGMYRKIKQYISSNLDSLNVGAFEFNGYLACINSLKAYFDMNMDLLDKEVNKELFYDKNPIYTKAQDEAPTQYTKNSNVVNSIVANGSYIEGTLENCIVGRRVHIAEGTVIKNCIILQNTIIGPNANMNKVIANKGTIVKRDQSIIGTLDNPVTIQKAKAV</sequence>
<dbReference type="PANTHER" id="PTHR43523">
    <property type="entry name" value="GLUCOSE-1-PHOSPHATE ADENYLYLTRANSFERASE-RELATED"/>
    <property type="match status" value="1"/>
</dbReference>
<dbReference type="CDD" id="cd02508">
    <property type="entry name" value="ADP_Glucose_PP"/>
    <property type="match status" value="1"/>
</dbReference>
<feature type="domain" description="Glucose-1-phosphate adenylyltransferase/Bifunctional protein GlmU-like C-terminal hexapeptide" evidence="4">
    <location>
        <begin position="283"/>
        <end position="354"/>
    </location>
</feature>
<evidence type="ECO:0000313" key="6">
    <source>
        <dbReference type="Proteomes" id="UP000198597"/>
    </source>
</evidence>
<keyword evidence="5" id="KW-0808">Transferase</keyword>
<dbReference type="GO" id="GO:0008878">
    <property type="term" value="F:glucose-1-phosphate adenylyltransferase activity"/>
    <property type="evidence" value="ECO:0007669"/>
    <property type="project" value="InterPro"/>
</dbReference>
<keyword evidence="2" id="KW-0320">Glycogen biosynthesis</keyword>
<gene>
    <name evidence="5" type="ORF">SAMN04488529_1308</name>
</gene>
<dbReference type="SUPFAM" id="SSF51161">
    <property type="entry name" value="Trimeric LpxA-like enzymes"/>
    <property type="match status" value="1"/>
</dbReference>
<dbReference type="EMBL" id="FNJM01000030">
    <property type="protein sequence ID" value="SDP85188.1"/>
    <property type="molecule type" value="Genomic_DNA"/>
</dbReference>
<dbReference type="AlphaFoldDB" id="A0A1H0W3Q0"/>
<dbReference type="GO" id="GO:0005978">
    <property type="term" value="P:glycogen biosynthetic process"/>
    <property type="evidence" value="ECO:0007669"/>
    <property type="project" value="UniProtKB-KW"/>
</dbReference>
<evidence type="ECO:0000313" key="5">
    <source>
        <dbReference type="EMBL" id="SDP85188.1"/>
    </source>
</evidence>
<evidence type="ECO:0000256" key="1">
    <source>
        <dbReference type="ARBA" id="ARBA00010443"/>
    </source>
</evidence>
<reference evidence="5 6" key="1">
    <citation type="submission" date="2016-10" db="EMBL/GenBank/DDBJ databases">
        <authorList>
            <person name="de Groot N.N."/>
        </authorList>
    </citation>
    <scope>NUCLEOTIDE SEQUENCE [LARGE SCALE GENOMIC DNA]</scope>
    <source>
        <strain evidence="5 6">DSM 12272</strain>
    </source>
</reference>
<proteinExistence type="inferred from homology"/>
<dbReference type="PANTHER" id="PTHR43523:SF6">
    <property type="entry name" value="GLYCOGEN BIOSYNTHESIS PROTEIN GLGD"/>
    <property type="match status" value="1"/>
</dbReference>
<dbReference type="Pfam" id="PF24894">
    <property type="entry name" value="Hexapep_GlmU"/>
    <property type="match status" value="1"/>
</dbReference>
<evidence type="ECO:0000256" key="2">
    <source>
        <dbReference type="ARBA" id="ARBA00023056"/>
    </source>
</evidence>
<dbReference type="Gene3D" id="3.90.550.10">
    <property type="entry name" value="Spore Coat Polysaccharide Biosynthesis Protein SpsA, Chain A"/>
    <property type="match status" value="1"/>
</dbReference>
<dbReference type="OrthoDB" id="9801810at2"/>
<dbReference type="InterPro" id="IPR011831">
    <property type="entry name" value="ADP-Glc_PPase"/>
</dbReference>